<dbReference type="AlphaFoldDB" id="A0ABD5YNN0"/>
<dbReference type="InterPro" id="IPR036237">
    <property type="entry name" value="Xyl_isomerase-like_sf"/>
</dbReference>
<dbReference type="GO" id="GO:0006281">
    <property type="term" value="P:DNA repair"/>
    <property type="evidence" value="ECO:0007669"/>
    <property type="project" value="UniProtKB-KW"/>
</dbReference>
<evidence type="ECO:0000256" key="1">
    <source>
        <dbReference type="ARBA" id="ARBA00022722"/>
    </source>
</evidence>
<keyword evidence="4" id="KW-0228">DNA excision</keyword>
<dbReference type="Proteomes" id="UP001596417">
    <property type="component" value="Unassembled WGS sequence"/>
</dbReference>
<evidence type="ECO:0000313" key="7">
    <source>
        <dbReference type="EMBL" id="MFC7189604.1"/>
    </source>
</evidence>
<evidence type="ECO:0000256" key="2">
    <source>
        <dbReference type="ARBA" id="ARBA00022759"/>
    </source>
</evidence>
<comment type="caution">
    <text evidence="7">The sequence shown here is derived from an EMBL/GenBank/DDBJ whole genome shotgun (WGS) entry which is preliminary data.</text>
</comment>
<dbReference type="EMBL" id="JBHTAX010000001">
    <property type="protein sequence ID" value="MFC7189604.1"/>
    <property type="molecule type" value="Genomic_DNA"/>
</dbReference>
<sequence length="305" mass="35425">MTRYGYAVENVTLRKEGIRTNRGMQKATFEERGLDYAGKLTEQNCRDLKRIIVWNHNHDIYYYRITSDLIPWFDQYELDDLPNTEIIKHHLAEVGRFACKHDIRLTFHPSHFVKLASPDESVVERSVMDLENHGTIFDVMGLSQTPYNAINIHIGAHYGDKEATGRRFCKHFEQLSPAVQKRLTVENDDTESLWSVPELIDAVYDRIGIPITYDDLHHQFTSRRLTRCEALRRATKTWETTPIIHYSESRRLHRADSSIRPQSHSDYITGPIRTYGTDADVMIEAKQKELAVLRYRNANSSTGSN</sequence>
<keyword evidence="5" id="KW-0378">Hydrolase</keyword>
<evidence type="ECO:0000256" key="6">
    <source>
        <dbReference type="ARBA" id="ARBA00023204"/>
    </source>
</evidence>
<organism evidence="7 8">
    <name type="scientific">Halocatena marina</name>
    <dbReference type="NCBI Taxonomy" id="2934937"/>
    <lineage>
        <taxon>Archaea</taxon>
        <taxon>Methanobacteriati</taxon>
        <taxon>Methanobacteriota</taxon>
        <taxon>Stenosarchaea group</taxon>
        <taxon>Halobacteria</taxon>
        <taxon>Halobacteriales</taxon>
        <taxon>Natronomonadaceae</taxon>
        <taxon>Halocatena</taxon>
    </lineage>
</organism>
<keyword evidence="2 7" id="KW-0255">Endonuclease</keyword>
<dbReference type="Pfam" id="PF03851">
    <property type="entry name" value="UvdE"/>
    <property type="match status" value="1"/>
</dbReference>
<dbReference type="RefSeq" id="WP_264554866.1">
    <property type="nucleotide sequence ID" value="NZ_CP109979.1"/>
</dbReference>
<dbReference type="GO" id="GO:0016787">
    <property type="term" value="F:hydrolase activity"/>
    <property type="evidence" value="ECO:0007669"/>
    <property type="project" value="UniProtKB-KW"/>
</dbReference>
<keyword evidence="1" id="KW-0540">Nuclease</keyword>
<dbReference type="PANTHER" id="PTHR31290">
    <property type="entry name" value="UV-DAMAGE ENDONUCLEASE"/>
    <property type="match status" value="1"/>
</dbReference>
<keyword evidence="3" id="KW-0227">DNA damage</keyword>
<dbReference type="NCBIfam" id="TIGR00629">
    <property type="entry name" value="uvde"/>
    <property type="match status" value="1"/>
</dbReference>
<dbReference type="InterPro" id="IPR004601">
    <property type="entry name" value="UvdE"/>
</dbReference>
<evidence type="ECO:0000256" key="4">
    <source>
        <dbReference type="ARBA" id="ARBA00022769"/>
    </source>
</evidence>
<dbReference type="SUPFAM" id="SSF51658">
    <property type="entry name" value="Xylose isomerase-like"/>
    <property type="match status" value="1"/>
</dbReference>
<dbReference type="GeneID" id="76199165"/>
<gene>
    <name evidence="7" type="primary">uvsE</name>
    <name evidence="7" type="ORF">ACFQL7_06865</name>
</gene>
<dbReference type="Gene3D" id="3.20.20.150">
    <property type="entry name" value="Divalent-metal-dependent TIM barrel enzymes"/>
    <property type="match status" value="1"/>
</dbReference>
<name>A0ABD5YNN0_9EURY</name>
<keyword evidence="8" id="KW-1185">Reference proteome</keyword>
<proteinExistence type="predicted"/>
<evidence type="ECO:0000256" key="3">
    <source>
        <dbReference type="ARBA" id="ARBA00022763"/>
    </source>
</evidence>
<dbReference type="PANTHER" id="PTHR31290:SF5">
    <property type="entry name" value="UV-DAMAGE ENDONUCLEASE"/>
    <property type="match status" value="1"/>
</dbReference>
<reference evidence="7 8" key="1">
    <citation type="journal article" date="2019" name="Int. J. Syst. Evol. Microbiol.">
        <title>The Global Catalogue of Microorganisms (GCM) 10K type strain sequencing project: providing services to taxonomists for standard genome sequencing and annotation.</title>
        <authorList>
            <consortium name="The Broad Institute Genomics Platform"/>
            <consortium name="The Broad Institute Genome Sequencing Center for Infectious Disease"/>
            <person name="Wu L."/>
            <person name="Ma J."/>
        </authorList>
    </citation>
    <scope>NUCLEOTIDE SEQUENCE [LARGE SCALE GENOMIC DNA]</scope>
    <source>
        <strain evidence="7 8">RDMS1</strain>
    </source>
</reference>
<evidence type="ECO:0000313" key="8">
    <source>
        <dbReference type="Proteomes" id="UP001596417"/>
    </source>
</evidence>
<dbReference type="GO" id="GO:0004519">
    <property type="term" value="F:endonuclease activity"/>
    <property type="evidence" value="ECO:0007669"/>
    <property type="project" value="UniProtKB-KW"/>
</dbReference>
<accession>A0ABD5YNN0</accession>
<keyword evidence="6" id="KW-0234">DNA repair</keyword>
<evidence type="ECO:0000256" key="5">
    <source>
        <dbReference type="ARBA" id="ARBA00022801"/>
    </source>
</evidence>
<protein>
    <submittedName>
        <fullName evidence="7">UV DNA damage repair endonuclease UvsE</fullName>
    </submittedName>
</protein>